<dbReference type="InterPro" id="IPR003661">
    <property type="entry name" value="HisK_dim/P_dom"/>
</dbReference>
<dbReference type="Gene3D" id="3.30.565.10">
    <property type="entry name" value="Histidine kinase-like ATPase, C-terminal domain"/>
    <property type="match status" value="1"/>
</dbReference>
<dbReference type="GO" id="GO:0005886">
    <property type="term" value="C:plasma membrane"/>
    <property type="evidence" value="ECO:0007669"/>
    <property type="project" value="UniProtKB-SubCell"/>
</dbReference>
<evidence type="ECO:0000256" key="9">
    <source>
        <dbReference type="ARBA" id="ARBA00022777"/>
    </source>
</evidence>
<dbReference type="Pfam" id="PF02518">
    <property type="entry name" value="HATPase_c"/>
    <property type="match status" value="1"/>
</dbReference>
<evidence type="ECO:0000256" key="14">
    <source>
        <dbReference type="SAM" id="Phobius"/>
    </source>
</evidence>
<evidence type="ECO:0000256" key="8">
    <source>
        <dbReference type="ARBA" id="ARBA00022741"/>
    </source>
</evidence>
<dbReference type="CDD" id="cd00082">
    <property type="entry name" value="HisKA"/>
    <property type="match status" value="1"/>
</dbReference>
<evidence type="ECO:0000259" key="15">
    <source>
        <dbReference type="PROSITE" id="PS50109"/>
    </source>
</evidence>
<dbReference type="PANTHER" id="PTHR45528:SF1">
    <property type="entry name" value="SENSOR HISTIDINE KINASE CPXA"/>
    <property type="match status" value="1"/>
</dbReference>
<comment type="catalytic activity">
    <reaction evidence="1">
        <text>ATP + protein L-histidine = ADP + protein N-phospho-L-histidine.</text>
        <dbReference type="EC" id="2.7.13.3"/>
    </reaction>
</comment>
<dbReference type="GO" id="GO:0005524">
    <property type="term" value="F:ATP binding"/>
    <property type="evidence" value="ECO:0007669"/>
    <property type="project" value="UniProtKB-KW"/>
</dbReference>
<keyword evidence="11 14" id="KW-1133">Transmembrane helix</keyword>
<accession>A0A220MC28</accession>
<evidence type="ECO:0000256" key="10">
    <source>
        <dbReference type="ARBA" id="ARBA00022840"/>
    </source>
</evidence>
<dbReference type="EC" id="2.7.13.3" evidence="3"/>
<name>A0A220MC28_9BACL</name>
<keyword evidence="4" id="KW-1003">Cell membrane</keyword>
<dbReference type="PANTHER" id="PTHR45528">
    <property type="entry name" value="SENSOR HISTIDINE KINASE CPXA"/>
    <property type="match status" value="1"/>
</dbReference>
<evidence type="ECO:0000256" key="7">
    <source>
        <dbReference type="ARBA" id="ARBA00022692"/>
    </source>
</evidence>
<dbReference type="SMART" id="SM00388">
    <property type="entry name" value="HisKA"/>
    <property type="match status" value="1"/>
</dbReference>
<sequence>MAWATSCVYMSEKKRTSLFRYWTTRYLIILCIGLFVIGIASSYWISYSETQKRLDFMRLMAAEVADRVVDVEGKVKMAPFLFRIVDSRQESLGVNYKPIMMILDGHKQPVFGVPGPFSGELKRIAPDLVEADDSLSQFELARGDEVLFVKESIKVDERVVGWVMLFTPQKQVIRGMTEFQLLAIMLLGLGLLGWLVIYLLTKKLSQPIKDVADAAKQIVLGNYEIQLDKNKREQEVYELIHSFEEMAERLKQLEMMRTELLAGVTHELKTPVTSISGLVQAVREEVVSGEEAKEFLDICTKETTRLQKMVEDLLDFNSFAVGDIRIRRQPQNMQELIREITHQWKIAQEEEKLSLHVENTSDPIMIDTDPLRVQQIMYNLLNNAAQAMESEGRIVVSLSASADEIRIDVKDNGRGIPIEEQSLIFERFYRGEDKKHIIRGLGLGLSFSRMIAQALGGMLILTESTASGSTFTLILRK</sequence>
<keyword evidence="13 14" id="KW-0472">Membrane</keyword>
<evidence type="ECO:0000256" key="11">
    <source>
        <dbReference type="ARBA" id="ARBA00022989"/>
    </source>
</evidence>
<dbReference type="CDD" id="cd06225">
    <property type="entry name" value="HAMP"/>
    <property type="match status" value="1"/>
</dbReference>
<dbReference type="Gene3D" id="6.10.340.10">
    <property type="match status" value="1"/>
</dbReference>
<evidence type="ECO:0000313" key="18">
    <source>
        <dbReference type="Proteomes" id="UP000197781"/>
    </source>
</evidence>
<dbReference type="InterPro" id="IPR005467">
    <property type="entry name" value="His_kinase_dom"/>
</dbReference>
<keyword evidence="6" id="KW-0808">Transferase</keyword>
<dbReference type="KEGG" id="bfm:BP422_02720"/>
<keyword evidence="8" id="KW-0547">Nucleotide-binding</keyword>
<dbReference type="SUPFAM" id="SSF47384">
    <property type="entry name" value="Homodimeric domain of signal transducing histidine kinase"/>
    <property type="match status" value="1"/>
</dbReference>
<dbReference type="PROSITE" id="PS50109">
    <property type="entry name" value="HIS_KIN"/>
    <property type="match status" value="1"/>
</dbReference>
<evidence type="ECO:0000256" key="4">
    <source>
        <dbReference type="ARBA" id="ARBA00022475"/>
    </source>
</evidence>
<dbReference type="Gene3D" id="1.10.287.130">
    <property type="match status" value="1"/>
</dbReference>
<gene>
    <name evidence="17" type="ORF">BP422_02720</name>
</gene>
<protein>
    <recommendedName>
        <fullName evidence="3">histidine kinase</fullName>
        <ecNumber evidence="3">2.7.13.3</ecNumber>
    </recommendedName>
</protein>
<dbReference type="InterPro" id="IPR004358">
    <property type="entry name" value="Sig_transdc_His_kin-like_C"/>
</dbReference>
<evidence type="ECO:0000256" key="3">
    <source>
        <dbReference type="ARBA" id="ARBA00012438"/>
    </source>
</evidence>
<dbReference type="InterPro" id="IPR036097">
    <property type="entry name" value="HisK_dim/P_sf"/>
</dbReference>
<dbReference type="Pfam" id="PF00512">
    <property type="entry name" value="HisKA"/>
    <property type="match status" value="1"/>
</dbReference>
<evidence type="ECO:0000256" key="12">
    <source>
        <dbReference type="ARBA" id="ARBA00023012"/>
    </source>
</evidence>
<evidence type="ECO:0000256" key="13">
    <source>
        <dbReference type="ARBA" id="ARBA00023136"/>
    </source>
</evidence>
<feature type="domain" description="Histidine kinase" evidence="15">
    <location>
        <begin position="263"/>
        <end position="477"/>
    </location>
</feature>
<feature type="domain" description="HAMP" evidence="16">
    <location>
        <begin position="202"/>
        <end position="255"/>
    </location>
</feature>
<dbReference type="SUPFAM" id="SSF158472">
    <property type="entry name" value="HAMP domain-like"/>
    <property type="match status" value="1"/>
</dbReference>
<dbReference type="InterPro" id="IPR003594">
    <property type="entry name" value="HATPase_dom"/>
</dbReference>
<keyword evidence="5" id="KW-0597">Phosphoprotein</keyword>
<evidence type="ECO:0000256" key="6">
    <source>
        <dbReference type="ARBA" id="ARBA00022679"/>
    </source>
</evidence>
<keyword evidence="12" id="KW-0902">Two-component regulatory system</keyword>
<keyword evidence="10" id="KW-0067">ATP-binding</keyword>
<evidence type="ECO:0000256" key="1">
    <source>
        <dbReference type="ARBA" id="ARBA00000085"/>
    </source>
</evidence>
<dbReference type="InterPro" id="IPR036890">
    <property type="entry name" value="HATPase_C_sf"/>
</dbReference>
<dbReference type="EMBL" id="CP018145">
    <property type="protein sequence ID" value="ASJ52554.1"/>
    <property type="molecule type" value="Genomic_DNA"/>
</dbReference>
<dbReference type="AlphaFoldDB" id="A0A220MC28"/>
<dbReference type="Pfam" id="PF00672">
    <property type="entry name" value="HAMP"/>
    <property type="match status" value="1"/>
</dbReference>
<dbReference type="RefSeq" id="WP_088906446.1">
    <property type="nucleotide sequence ID" value="NZ_CP018145.1"/>
</dbReference>
<dbReference type="Proteomes" id="UP000197781">
    <property type="component" value="Chromosome"/>
</dbReference>
<dbReference type="SUPFAM" id="SSF55874">
    <property type="entry name" value="ATPase domain of HSP90 chaperone/DNA topoisomerase II/histidine kinase"/>
    <property type="match status" value="1"/>
</dbReference>
<organism evidence="17 18">
    <name type="scientific">Brevibacillus formosus</name>
    <dbReference type="NCBI Taxonomy" id="54913"/>
    <lineage>
        <taxon>Bacteria</taxon>
        <taxon>Bacillati</taxon>
        <taxon>Bacillota</taxon>
        <taxon>Bacilli</taxon>
        <taxon>Bacillales</taxon>
        <taxon>Paenibacillaceae</taxon>
        <taxon>Brevibacillus</taxon>
    </lineage>
</organism>
<evidence type="ECO:0000313" key="17">
    <source>
        <dbReference type="EMBL" id="ASJ52554.1"/>
    </source>
</evidence>
<reference evidence="17 18" key="1">
    <citation type="submission" date="2016-11" db="EMBL/GenBank/DDBJ databases">
        <authorList>
            <person name="Jaros S."/>
            <person name="Januszkiewicz K."/>
            <person name="Wedrychowicz H."/>
        </authorList>
    </citation>
    <scope>NUCLEOTIDE SEQUENCE [LARGE SCALE GENOMIC DNA]</scope>
    <source>
        <strain evidence="17 18">NF2</strain>
    </source>
</reference>
<feature type="transmembrane region" description="Helical" evidence="14">
    <location>
        <begin position="179"/>
        <end position="200"/>
    </location>
</feature>
<dbReference type="PRINTS" id="PR00344">
    <property type="entry name" value="BCTRLSENSOR"/>
</dbReference>
<keyword evidence="7 14" id="KW-0812">Transmembrane</keyword>
<dbReference type="SMART" id="SM00387">
    <property type="entry name" value="HATPase_c"/>
    <property type="match status" value="1"/>
</dbReference>
<evidence type="ECO:0000259" key="16">
    <source>
        <dbReference type="PROSITE" id="PS50885"/>
    </source>
</evidence>
<dbReference type="SMART" id="SM00304">
    <property type="entry name" value="HAMP"/>
    <property type="match status" value="1"/>
</dbReference>
<dbReference type="FunFam" id="1.10.287.130:FF:000001">
    <property type="entry name" value="Two-component sensor histidine kinase"/>
    <property type="match status" value="1"/>
</dbReference>
<keyword evidence="9 17" id="KW-0418">Kinase</keyword>
<proteinExistence type="predicted"/>
<comment type="subcellular location">
    <subcellularLocation>
        <location evidence="2">Cell membrane</location>
        <topology evidence="2">Multi-pass membrane protein</topology>
    </subcellularLocation>
</comment>
<dbReference type="InterPro" id="IPR050398">
    <property type="entry name" value="HssS/ArlS-like"/>
</dbReference>
<evidence type="ECO:0000256" key="5">
    <source>
        <dbReference type="ARBA" id="ARBA00022553"/>
    </source>
</evidence>
<feature type="transmembrane region" description="Helical" evidence="14">
    <location>
        <begin position="26"/>
        <end position="47"/>
    </location>
</feature>
<evidence type="ECO:0000256" key="2">
    <source>
        <dbReference type="ARBA" id="ARBA00004651"/>
    </source>
</evidence>
<dbReference type="PROSITE" id="PS50885">
    <property type="entry name" value="HAMP"/>
    <property type="match status" value="1"/>
</dbReference>
<dbReference type="GO" id="GO:0000155">
    <property type="term" value="F:phosphorelay sensor kinase activity"/>
    <property type="evidence" value="ECO:0007669"/>
    <property type="project" value="InterPro"/>
</dbReference>
<dbReference type="InterPro" id="IPR003660">
    <property type="entry name" value="HAMP_dom"/>
</dbReference>
<dbReference type="CDD" id="cd00075">
    <property type="entry name" value="HATPase"/>
    <property type="match status" value="1"/>
</dbReference>